<evidence type="ECO:0000313" key="2">
    <source>
        <dbReference type="EMBL" id="PZR12226.1"/>
    </source>
</evidence>
<organism evidence="2 3">
    <name type="scientific">Archangium gephyra</name>
    <dbReference type="NCBI Taxonomy" id="48"/>
    <lineage>
        <taxon>Bacteria</taxon>
        <taxon>Pseudomonadati</taxon>
        <taxon>Myxococcota</taxon>
        <taxon>Myxococcia</taxon>
        <taxon>Myxococcales</taxon>
        <taxon>Cystobacterineae</taxon>
        <taxon>Archangiaceae</taxon>
        <taxon>Archangium</taxon>
    </lineage>
</organism>
<proteinExistence type="predicted"/>
<feature type="signal peptide" evidence="1">
    <location>
        <begin position="1"/>
        <end position="17"/>
    </location>
</feature>
<sequence>MRRFAWVVSLLACTAFADGVDRHALARLTRAGDLAFAKNELPEAEAAYRAALRPSTAGDVDVNASRLAVLLNHQGRCSGGDADVDTLMQVLRGDFAAAKPALEANATRAPASGCWNTVMLQALVLAYRAEGRVDEARRLAEKASTQRCKALVDDTLENALASLVLTEQLPDRREALRASAAKVLGEQGALLGQGSPGRCSDAVNPRLLADAGDRAFARKQYAEAERWYREALKRSQSKGTDLDANLSALASALLAQGKCVTGDATLDALIALHRGDVAGARLLAADPSTPGHATLWPEAHAFTLWLDGRVDEALAVMKPRELRARPDHLEVGLRYLNLAWSQPDERDANQQLALEHLGMGHPLFSLYLAKRDGRQLPAPAACRARR</sequence>
<dbReference type="InterPro" id="IPR011990">
    <property type="entry name" value="TPR-like_helical_dom_sf"/>
</dbReference>
<evidence type="ECO:0008006" key="4">
    <source>
        <dbReference type="Google" id="ProtNLM"/>
    </source>
</evidence>
<evidence type="ECO:0000256" key="1">
    <source>
        <dbReference type="SAM" id="SignalP"/>
    </source>
</evidence>
<dbReference type="AlphaFoldDB" id="A0A2W5THW7"/>
<gene>
    <name evidence="2" type="ORF">DI536_15055</name>
</gene>
<dbReference type="EMBL" id="QFQP01000012">
    <property type="protein sequence ID" value="PZR12226.1"/>
    <property type="molecule type" value="Genomic_DNA"/>
</dbReference>
<protein>
    <recommendedName>
        <fullName evidence="4">Tetratricopeptide repeat protein</fullName>
    </recommendedName>
</protein>
<name>A0A2W5THW7_9BACT</name>
<comment type="caution">
    <text evidence="2">The sequence shown here is derived from an EMBL/GenBank/DDBJ whole genome shotgun (WGS) entry which is preliminary data.</text>
</comment>
<reference evidence="2 3" key="1">
    <citation type="submission" date="2017-08" db="EMBL/GenBank/DDBJ databases">
        <title>Infants hospitalized years apart are colonized by the same room-sourced microbial strains.</title>
        <authorList>
            <person name="Brooks B."/>
            <person name="Olm M.R."/>
            <person name="Firek B.A."/>
            <person name="Baker R."/>
            <person name="Thomas B.C."/>
            <person name="Morowitz M.J."/>
            <person name="Banfield J.F."/>
        </authorList>
    </citation>
    <scope>NUCLEOTIDE SEQUENCE [LARGE SCALE GENOMIC DNA]</scope>
    <source>
        <strain evidence="2">S2_003_000_R2_14</strain>
    </source>
</reference>
<dbReference type="Gene3D" id="1.25.40.10">
    <property type="entry name" value="Tetratricopeptide repeat domain"/>
    <property type="match status" value="1"/>
</dbReference>
<keyword evidence="1" id="KW-0732">Signal</keyword>
<feature type="chain" id="PRO_5016109173" description="Tetratricopeptide repeat protein" evidence="1">
    <location>
        <begin position="18"/>
        <end position="386"/>
    </location>
</feature>
<dbReference type="Proteomes" id="UP000249061">
    <property type="component" value="Unassembled WGS sequence"/>
</dbReference>
<evidence type="ECO:0000313" key="3">
    <source>
        <dbReference type="Proteomes" id="UP000249061"/>
    </source>
</evidence>
<accession>A0A2W5THW7</accession>